<accession>A0A3N4K471</accession>
<evidence type="ECO:0000313" key="2">
    <source>
        <dbReference type="EMBL" id="RPB05153.1"/>
    </source>
</evidence>
<feature type="region of interest" description="Disordered" evidence="1">
    <location>
        <begin position="81"/>
        <end position="105"/>
    </location>
</feature>
<dbReference type="Proteomes" id="UP000276215">
    <property type="component" value="Unassembled WGS sequence"/>
</dbReference>
<name>A0A3N4K471_9PEZI</name>
<proteinExistence type="predicted"/>
<dbReference type="AlphaFoldDB" id="A0A3N4K471"/>
<feature type="compositionally biased region" description="Basic residues" evidence="1">
    <location>
        <begin position="92"/>
        <end position="103"/>
    </location>
</feature>
<protein>
    <submittedName>
        <fullName evidence="2">Uncharacterized protein</fullName>
    </submittedName>
</protein>
<organism evidence="2 3">
    <name type="scientific">Choiromyces venosus 120613-1</name>
    <dbReference type="NCBI Taxonomy" id="1336337"/>
    <lineage>
        <taxon>Eukaryota</taxon>
        <taxon>Fungi</taxon>
        <taxon>Dikarya</taxon>
        <taxon>Ascomycota</taxon>
        <taxon>Pezizomycotina</taxon>
        <taxon>Pezizomycetes</taxon>
        <taxon>Pezizales</taxon>
        <taxon>Tuberaceae</taxon>
        <taxon>Choiromyces</taxon>
    </lineage>
</organism>
<keyword evidence="3" id="KW-1185">Reference proteome</keyword>
<evidence type="ECO:0000313" key="3">
    <source>
        <dbReference type="Proteomes" id="UP000276215"/>
    </source>
</evidence>
<gene>
    <name evidence="2" type="ORF">L873DRAFT_1798144</name>
</gene>
<evidence type="ECO:0000256" key="1">
    <source>
        <dbReference type="SAM" id="MobiDB-lite"/>
    </source>
</evidence>
<reference evidence="2 3" key="1">
    <citation type="journal article" date="2018" name="Nat. Ecol. Evol.">
        <title>Pezizomycetes genomes reveal the molecular basis of ectomycorrhizal truffle lifestyle.</title>
        <authorList>
            <person name="Murat C."/>
            <person name="Payen T."/>
            <person name="Noel B."/>
            <person name="Kuo A."/>
            <person name="Morin E."/>
            <person name="Chen J."/>
            <person name="Kohler A."/>
            <person name="Krizsan K."/>
            <person name="Balestrini R."/>
            <person name="Da Silva C."/>
            <person name="Montanini B."/>
            <person name="Hainaut M."/>
            <person name="Levati E."/>
            <person name="Barry K.W."/>
            <person name="Belfiori B."/>
            <person name="Cichocki N."/>
            <person name="Clum A."/>
            <person name="Dockter R.B."/>
            <person name="Fauchery L."/>
            <person name="Guy J."/>
            <person name="Iotti M."/>
            <person name="Le Tacon F."/>
            <person name="Lindquist E.A."/>
            <person name="Lipzen A."/>
            <person name="Malagnac F."/>
            <person name="Mello A."/>
            <person name="Molinier V."/>
            <person name="Miyauchi S."/>
            <person name="Poulain J."/>
            <person name="Riccioni C."/>
            <person name="Rubini A."/>
            <person name="Sitrit Y."/>
            <person name="Splivallo R."/>
            <person name="Traeger S."/>
            <person name="Wang M."/>
            <person name="Zifcakova L."/>
            <person name="Wipf D."/>
            <person name="Zambonelli A."/>
            <person name="Paolocci F."/>
            <person name="Nowrousian M."/>
            <person name="Ottonello S."/>
            <person name="Baldrian P."/>
            <person name="Spatafora J.W."/>
            <person name="Henrissat B."/>
            <person name="Nagy L.G."/>
            <person name="Aury J.M."/>
            <person name="Wincker P."/>
            <person name="Grigoriev I.V."/>
            <person name="Bonfante P."/>
            <person name="Martin F.M."/>
        </authorList>
    </citation>
    <scope>NUCLEOTIDE SEQUENCE [LARGE SCALE GENOMIC DNA]</scope>
    <source>
        <strain evidence="2 3">120613-1</strain>
    </source>
</reference>
<dbReference type="EMBL" id="ML120354">
    <property type="protein sequence ID" value="RPB05153.1"/>
    <property type="molecule type" value="Genomic_DNA"/>
</dbReference>
<sequence length="153" mass="17733">MIVPPPKIPGFPRFFSEKLMDFGPSVAFRMKIRDINQLKSNRDQKSNLSIERNKTLSERKKILLLEVRGVSFRLEMRDTTENRLTRPSHWSQRGKRSHLRKKSLGSGPSIIIHTLNPPYSYRVKQYPKRETKLHHPHLSLPAIPPTGSSNSIQ</sequence>